<dbReference type="PANTHER" id="PTHR33593">
    <property type="entry name" value="DUF1442 FAMILY PROTEIN"/>
    <property type="match status" value="1"/>
</dbReference>
<gene>
    <name evidence="1" type="ORF">Cni_G12342</name>
</gene>
<organism evidence="1 2">
    <name type="scientific">Canna indica</name>
    <name type="common">Indian-shot</name>
    <dbReference type="NCBI Taxonomy" id="4628"/>
    <lineage>
        <taxon>Eukaryota</taxon>
        <taxon>Viridiplantae</taxon>
        <taxon>Streptophyta</taxon>
        <taxon>Embryophyta</taxon>
        <taxon>Tracheophyta</taxon>
        <taxon>Spermatophyta</taxon>
        <taxon>Magnoliopsida</taxon>
        <taxon>Liliopsida</taxon>
        <taxon>Zingiberales</taxon>
        <taxon>Cannaceae</taxon>
        <taxon>Canna</taxon>
    </lineage>
</organism>
<dbReference type="EMBL" id="CP136893">
    <property type="protein sequence ID" value="WOL03622.1"/>
    <property type="molecule type" value="Genomic_DNA"/>
</dbReference>
<keyword evidence="2" id="KW-1185">Reference proteome</keyword>
<dbReference type="AlphaFoldDB" id="A0AAQ3K7M5"/>
<evidence type="ECO:0000313" key="1">
    <source>
        <dbReference type="EMBL" id="WOL03622.1"/>
    </source>
</evidence>
<dbReference type="InterPro" id="IPR029063">
    <property type="entry name" value="SAM-dependent_MTases_sf"/>
</dbReference>
<accession>A0AAQ3K7M5</accession>
<evidence type="ECO:0000313" key="2">
    <source>
        <dbReference type="Proteomes" id="UP001327560"/>
    </source>
</evidence>
<sequence>MGCWSPSDAMKAYMNTLQLCKDHYCFEETSQLIEPQCMEYISALAAGNQARLMVDVESGGAVSPFILALAAAARQSGGRLVCARHEEADAAELRRQIETSGLADVVECEAAKTPLETIEQLKCVDFAVIDHALEDCRELAAAVDANPCGSVVVVSNLFKGRRDGGGGASSSYGQVLKREGGVVRSAVLPFGGGMEVTKIGRRVNGKCCGSHAGAGRRFRRTFVVYYEDNATNMGCTLIGHVVVPEWLSGMTRNGFARAGSNAVDHELCCVLPDLIRLFFIEQSIFVINEYRGQLSHFSKYRSIEAMDTGHPRKFSSKSCGPLDFGEISRCLSLAFALSFFTHVAGGFSESLTLSSSWYSRGALSLVLVQGLGEQNFPGLGNPL</sequence>
<proteinExistence type="predicted"/>
<reference evidence="1 2" key="1">
    <citation type="submission" date="2023-10" db="EMBL/GenBank/DDBJ databases">
        <title>Chromosome-scale genome assembly provides insights into flower coloration mechanisms of Canna indica.</title>
        <authorList>
            <person name="Li C."/>
        </authorList>
    </citation>
    <scope>NUCLEOTIDE SEQUENCE [LARGE SCALE GENOMIC DNA]</scope>
    <source>
        <tissue evidence="1">Flower</tissue>
    </source>
</reference>
<dbReference type="PANTHER" id="PTHR33593:SF16">
    <property type="entry name" value="OS08G0110600 PROTEIN"/>
    <property type="match status" value="1"/>
</dbReference>
<name>A0AAQ3K7M5_9LILI</name>
<dbReference type="Proteomes" id="UP001327560">
    <property type="component" value="Chromosome 4"/>
</dbReference>
<dbReference type="Pfam" id="PF07279">
    <property type="entry name" value="DUF1442"/>
    <property type="match status" value="1"/>
</dbReference>
<protein>
    <submittedName>
        <fullName evidence="1">Uncharacterized protein</fullName>
    </submittedName>
</protein>
<dbReference type="InterPro" id="IPR009902">
    <property type="entry name" value="DUF1442"/>
</dbReference>
<dbReference type="Gene3D" id="3.40.50.150">
    <property type="entry name" value="Vaccinia Virus protein VP39"/>
    <property type="match status" value="1"/>
</dbReference>